<dbReference type="SMART" id="SM00239">
    <property type="entry name" value="C2"/>
    <property type="match status" value="5"/>
</dbReference>
<organism evidence="16 17">
    <name type="scientific">Kluyveromyces marxianus</name>
    <name type="common">Yeast</name>
    <name type="synonym">Candida kefyr</name>
    <dbReference type="NCBI Taxonomy" id="4911"/>
    <lineage>
        <taxon>Eukaryota</taxon>
        <taxon>Fungi</taxon>
        <taxon>Dikarya</taxon>
        <taxon>Ascomycota</taxon>
        <taxon>Saccharomycotina</taxon>
        <taxon>Saccharomycetes</taxon>
        <taxon>Saccharomycetales</taxon>
        <taxon>Saccharomycetaceae</taxon>
        <taxon>Kluyveromyces</taxon>
    </lineage>
</organism>
<dbReference type="Proteomes" id="UP000422736">
    <property type="component" value="Chromosome 4"/>
</dbReference>
<feature type="region of interest" description="Disordered" evidence="12">
    <location>
        <begin position="597"/>
        <end position="621"/>
    </location>
</feature>
<dbReference type="Pfam" id="PF24920">
    <property type="entry name" value="C2_TCB1"/>
    <property type="match status" value="1"/>
</dbReference>
<dbReference type="InterPro" id="IPR037756">
    <property type="entry name" value="C2D_Tricalbin"/>
</dbReference>
<dbReference type="PROSITE" id="PS51847">
    <property type="entry name" value="SMP"/>
    <property type="match status" value="1"/>
</dbReference>
<dbReference type="EMBL" id="CP015057">
    <property type="protein sequence ID" value="QGN16195.1"/>
    <property type="molecule type" value="Genomic_DNA"/>
</dbReference>
<evidence type="ECO:0000256" key="9">
    <source>
        <dbReference type="ARBA" id="ARBA00023121"/>
    </source>
</evidence>
<dbReference type="CDD" id="cd04040">
    <property type="entry name" value="C2D_Tricalbin-like"/>
    <property type="match status" value="1"/>
</dbReference>
<evidence type="ECO:0000256" key="5">
    <source>
        <dbReference type="ARBA" id="ARBA00022737"/>
    </source>
</evidence>
<feature type="domain" description="SMP-LTD" evidence="15">
    <location>
        <begin position="240"/>
        <end position="450"/>
    </location>
</feature>
<dbReference type="InterPro" id="IPR037761">
    <property type="entry name" value="C2A_Tricalbin"/>
</dbReference>
<feature type="compositionally biased region" description="Basic and acidic residues" evidence="12">
    <location>
        <begin position="1284"/>
        <end position="1298"/>
    </location>
</feature>
<dbReference type="CDD" id="cd21678">
    <property type="entry name" value="SMP_TCB"/>
    <property type="match status" value="1"/>
</dbReference>
<keyword evidence="4 13" id="KW-0812">Transmembrane</keyword>
<keyword evidence="3" id="KW-0597">Phosphoprotein</keyword>
<sequence length="1489" mass="164902">MGQVDPRTDKPLPVGTSSPGTAASPEKNPLLQAKEEAKTKASKDEKPSQLKEHETNETENKVPDVIPATAAQENVDLPPPNEEGAVGTVPVEKINPEKLKRAPPRKQNKLETSIDTAKYQADQQKIGSLEKEFEKENPDYLFPWYSVGGFDANKSSSKQLKNTRVVKSYVVENYYNDWYCNTVGVVGTCFFAWLLSYLNFSWWSLGFVFFCTASVYRSEFRRFNRNLRDDFKRVVVHETLSEKTESSLWLNSFLSKFWVIYMPMLSKQVKAAVNPQLAGAAPGYGIDALSLDEFTLGSKAPAIDAIKSYTKKGDKTVEMDWTFSFTPNDESNMTSNQVKSKINPKISLGVTVGKGIVSKTLPILVEDINVAGTARITLKFGDVFPNIKTVSVSMLEPPLIDFALKPVGGDTLGLDIMSFLPGLKTFVKSMINSNAGPMLYAPNHFDVDVEEIMAAQSNDAIGVVAVTIDSAADLKTTDFLSTSVDPYIKFEAEKGIIGNDSNIRTAIKSDNKNPRWNETKYLLVNTLDQKLTFNCFDFNDVRKDALIGSFDFDLSDLYQKPAQEHLTRDLLSKGKSRGVLNYSINWFPVIKNEDDDDVSEEKSDIDTKELESEDDDKEKEASDSDVGIFKFTLHNVKYLNKASALTGFLSPFAELYIDGKKVKTYRTLRRINEPSWEESIEVLVPSVSKSEIALKVFDQQLTGDMLLAEYSAPMEDVISLSEQAQTYVKASPQGEIYISSSWKPVAMTGAFNVSDKIREPLGALRLHLKEAVIHESDLSGVGDIDPFVTVTSNKSMFYRTNYFSDTKTPVFNSVVYVPITSENQSITINLVDYQKMSKDRHLGSYHFSASKLIKKDPKTQRFIASFNGEEQIKCSLLNRKGRVMRSYINVGCSVVSTIPVYYPHELPEVEKLEENLKKKREEFEAEQAELKKQMDSNPKEYEMIEVEDKFEKDMQRINRKEKMSFEELIKTNSGTCSFQIIDSSFTRPSVYLQILYDDVSYPALTSQKSKSGKIPVEFGSFFVRDLKNSIMTFRLSKKPIVKEKDDIISEQTVSTFDLLKKGLTEASTVSIKDGSKIKVRFYFNPSVSKLPPSETVTDTGILQTTFVSAENVLASDRNGKSDPMIIVKIDGGKVFQSSVVKKTLNPVWNEKAKILVPSRSRSDVLVQVYDWDRAVSNDLLGEVKWDVQDLVPNKETTLSFNLKPQGTLHVKATFVPKYIPPTVEVTEGNLAKKTVGNVANLGVGAVSGVAQVGSGVAGAGVGAVSGGLSKGGRLLKGISGIKSRSADSKDVNEDEHSVTSDVTNFGFDPSVPNTSYAPVRPQTAPTASTKEASSIQGPPGAIHKRNVSGTSNHSRATIPGSHSGKVTIVGAENLGKSVQVRVSITQGGRMKHLHRTHERKSDDKGTCHFDETVNFKATGDAVIVFGAVAHHTFSKDTELGVSQISLSDPQLHQDGQIGLRLGNGHIIFKIKYPLDGEVPPTPQIPEKYK</sequence>
<dbReference type="PIRSF" id="PIRSF037232">
    <property type="entry name" value="Tricalbin"/>
    <property type="match status" value="1"/>
</dbReference>
<dbReference type="InterPro" id="IPR035892">
    <property type="entry name" value="C2_domain_sf"/>
</dbReference>
<keyword evidence="2" id="KW-0813">Transport</keyword>
<accession>A0ABX6EXC2</accession>
<evidence type="ECO:0000256" key="13">
    <source>
        <dbReference type="SAM" id="Phobius"/>
    </source>
</evidence>
<evidence type="ECO:0000256" key="11">
    <source>
        <dbReference type="SAM" id="Coils"/>
    </source>
</evidence>
<evidence type="ECO:0000256" key="10">
    <source>
        <dbReference type="ARBA" id="ARBA00023136"/>
    </source>
</evidence>
<dbReference type="PANTHER" id="PTHR46980:SF1">
    <property type="entry name" value="TRICALBIN-3"/>
    <property type="match status" value="1"/>
</dbReference>
<dbReference type="PROSITE" id="PS50004">
    <property type="entry name" value="C2"/>
    <property type="match status" value="4"/>
</dbReference>
<evidence type="ECO:0000313" key="16">
    <source>
        <dbReference type="EMBL" id="QGN16195.1"/>
    </source>
</evidence>
<feature type="compositionally biased region" description="Basic and acidic residues" evidence="12">
    <location>
        <begin position="1"/>
        <end position="10"/>
    </location>
</feature>
<dbReference type="InterPro" id="IPR031468">
    <property type="entry name" value="SMP_LBD"/>
</dbReference>
<reference evidence="16 17" key="2">
    <citation type="submission" date="2019-11" db="EMBL/GenBank/DDBJ databases">
        <authorList>
            <person name="Lu H."/>
        </authorList>
    </citation>
    <scope>NUCLEOTIDE SEQUENCE [LARGE SCALE GENOMIC DNA]</scope>
    <source>
        <strain evidence="16 17">FIM1</strain>
    </source>
</reference>
<feature type="region of interest" description="Disordered" evidence="12">
    <location>
        <begin position="1"/>
        <end position="110"/>
    </location>
</feature>
<keyword evidence="7 13" id="KW-1133">Transmembrane helix</keyword>
<keyword evidence="8" id="KW-0445">Lipid transport</keyword>
<evidence type="ECO:0000256" key="4">
    <source>
        <dbReference type="ARBA" id="ARBA00022692"/>
    </source>
</evidence>
<protein>
    <submittedName>
        <fullName evidence="16">Tricalbin-3</fullName>
    </submittedName>
</protein>
<keyword evidence="17" id="KW-1185">Reference proteome</keyword>
<dbReference type="Pfam" id="PF00168">
    <property type="entry name" value="C2"/>
    <property type="match status" value="5"/>
</dbReference>
<feature type="domain" description="C2" evidence="14">
    <location>
        <begin position="448"/>
        <end position="567"/>
    </location>
</feature>
<feature type="compositionally biased region" description="Basic and acidic residues" evidence="12">
    <location>
        <begin position="600"/>
        <end position="610"/>
    </location>
</feature>
<evidence type="ECO:0000313" key="17">
    <source>
        <dbReference type="Proteomes" id="UP000422736"/>
    </source>
</evidence>
<dbReference type="SUPFAM" id="SSF49562">
    <property type="entry name" value="C2 domain (Calcium/lipid-binding domain, CaLB)"/>
    <property type="match status" value="5"/>
</dbReference>
<feature type="transmembrane region" description="Helical" evidence="13">
    <location>
        <begin position="190"/>
        <end position="216"/>
    </location>
</feature>
<evidence type="ECO:0000256" key="3">
    <source>
        <dbReference type="ARBA" id="ARBA00022553"/>
    </source>
</evidence>
<keyword evidence="5" id="KW-0677">Repeat</keyword>
<feature type="domain" description="C2" evidence="14">
    <location>
        <begin position="606"/>
        <end position="727"/>
    </location>
</feature>
<dbReference type="InterPro" id="IPR056910">
    <property type="entry name" value="TCB1-3_C2"/>
</dbReference>
<dbReference type="Gene3D" id="2.60.40.150">
    <property type="entry name" value="C2 domain"/>
    <property type="match status" value="4"/>
</dbReference>
<evidence type="ECO:0000256" key="6">
    <source>
        <dbReference type="ARBA" id="ARBA00022824"/>
    </source>
</evidence>
<dbReference type="InterPro" id="IPR037765">
    <property type="entry name" value="C2B_Tricalbin"/>
</dbReference>
<dbReference type="InterPro" id="IPR000008">
    <property type="entry name" value="C2_dom"/>
</dbReference>
<dbReference type="PANTHER" id="PTHR46980">
    <property type="entry name" value="TRICALBIN-1-RELATED"/>
    <property type="match status" value="1"/>
</dbReference>
<reference evidence="16 17" key="1">
    <citation type="submission" date="2016-03" db="EMBL/GenBank/DDBJ databases">
        <title>How can Kluyveromyces marxianus grow so fast - potential evolutionary course in Saccharomyces Complex revealed by comparative genomics.</title>
        <authorList>
            <person name="Mo W."/>
            <person name="Lu W."/>
            <person name="Yang X."/>
            <person name="Qi J."/>
            <person name="Lv H."/>
        </authorList>
    </citation>
    <scope>NUCLEOTIDE SEQUENCE [LARGE SCALE GENOMIC DNA]</scope>
    <source>
        <strain evidence="16 17">FIM1</strain>
    </source>
</reference>
<keyword evidence="9" id="KW-0446">Lipid-binding</keyword>
<feature type="region of interest" description="Disordered" evidence="12">
    <location>
        <begin position="1282"/>
        <end position="1364"/>
    </location>
</feature>
<proteinExistence type="predicted"/>
<feature type="domain" description="C2" evidence="14">
    <location>
        <begin position="1081"/>
        <end position="1200"/>
    </location>
</feature>
<dbReference type="InterPro" id="IPR017147">
    <property type="entry name" value="Tricalbin"/>
</dbReference>
<keyword evidence="6" id="KW-0256">Endoplasmic reticulum</keyword>
<evidence type="ECO:0000256" key="12">
    <source>
        <dbReference type="SAM" id="MobiDB-lite"/>
    </source>
</evidence>
<feature type="coiled-coil region" evidence="11">
    <location>
        <begin position="906"/>
        <end position="936"/>
    </location>
</feature>
<feature type="compositionally biased region" description="Basic and acidic residues" evidence="12">
    <location>
        <begin position="33"/>
        <end position="62"/>
    </location>
</feature>
<evidence type="ECO:0000259" key="14">
    <source>
        <dbReference type="PROSITE" id="PS50004"/>
    </source>
</evidence>
<name>A0ABX6EXC2_KLUMA</name>
<dbReference type="CDD" id="cd04052">
    <property type="entry name" value="C2B_Tricalbin-like"/>
    <property type="match status" value="1"/>
</dbReference>
<evidence type="ECO:0000256" key="7">
    <source>
        <dbReference type="ARBA" id="ARBA00022989"/>
    </source>
</evidence>
<gene>
    <name evidence="16" type="primary">TCB3</name>
    <name evidence="16" type="ORF">FIM1_2897</name>
</gene>
<keyword evidence="11" id="KW-0175">Coiled coil</keyword>
<dbReference type="CDD" id="cd04044">
    <property type="entry name" value="C2A_Tricalbin-like"/>
    <property type="match status" value="1"/>
</dbReference>
<dbReference type="InterPro" id="IPR052455">
    <property type="entry name" value="Tricalbin_domain"/>
</dbReference>
<evidence type="ECO:0000256" key="1">
    <source>
        <dbReference type="ARBA" id="ARBA00004586"/>
    </source>
</evidence>
<dbReference type="Pfam" id="PF25669">
    <property type="entry name" value="SMP_MUG190-like"/>
    <property type="match status" value="1"/>
</dbReference>
<comment type="subcellular location">
    <subcellularLocation>
        <location evidence="1">Endoplasmic reticulum membrane</location>
    </subcellularLocation>
</comment>
<feature type="domain" description="C2" evidence="14">
    <location>
        <begin position="747"/>
        <end position="862"/>
    </location>
</feature>
<feature type="compositionally biased region" description="Polar residues" evidence="12">
    <location>
        <begin position="1323"/>
        <end position="1336"/>
    </location>
</feature>
<evidence type="ECO:0000256" key="2">
    <source>
        <dbReference type="ARBA" id="ARBA00022448"/>
    </source>
</evidence>
<keyword evidence="10 13" id="KW-0472">Membrane</keyword>
<evidence type="ECO:0000256" key="8">
    <source>
        <dbReference type="ARBA" id="ARBA00023055"/>
    </source>
</evidence>
<evidence type="ECO:0000259" key="15">
    <source>
        <dbReference type="PROSITE" id="PS51847"/>
    </source>
</evidence>